<reference evidence="1" key="1">
    <citation type="submission" date="2009-09" db="EMBL/GenBank/DDBJ databases">
        <authorList>
            <person name="Gill J."/>
            <person name="Borman J."/>
            <person name="Shetty J."/>
            <person name="Hostetler J."/>
            <person name="Durkin S."/>
            <person name="Montgomery B."/>
        </authorList>
    </citation>
    <scope>NUCLEOTIDE SEQUENCE</scope>
    <source>
        <strain evidence="1">SK1700</strain>
        <plasmid evidence="1">pSK53</plasmid>
    </source>
</reference>
<dbReference type="EMBL" id="UDJK01000001">
    <property type="protein sequence ID" value="SRC20418.1"/>
    <property type="molecule type" value="Genomic_DNA"/>
</dbReference>
<gene>
    <name evidence="2" type="ORF">SAMEA1466929_00083</name>
    <name evidence="1" type="ORF">SAP090C_018</name>
</gene>
<accession>D2JLI4</accession>
<reference evidence="1" key="2">
    <citation type="submission" date="2009-12" db="EMBL/GenBank/DDBJ databases">
        <authorList>
            <person name="Summers A.O."/>
            <person name="Shearer J."/>
            <person name="Wireman J."/>
        </authorList>
    </citation>
    <scope>NUCLEOTIDE SEQUENCE</scope>
    <source>
        <strain evidence="1">SK1700</strain>
        <plasmid evidence="1">pSK53</plasmid>
    </source>
</reference>
<evidence type="ECO:0000313" key="3">
    <source>
        <dbReference type="Proteomes" id="UP000249918"/>
    </source>
</evidence>
<proteinExistence type="predicted"/>
<name>D2JLI4_STAAU</name>
<evidence type="ECO:0000313" key="2">
    <source>
        <dbReference type="EMBL" id="SRC20418.1"/>
    </source>
</evidence>
<geneLocation type="plasmid" evidence="1">
    <name>pSK53</name>
</geneLocation>
<sequence>MFVLNCIASLFILFLSIKRIKYLLDKEENRHKVEINKIKTNIFKNIK</sequence>
<evidence type="ECO:0000313" key="1">
    <source>
        <dbReference type="EMBL" id="ADA81195.1"/>
    </source>
</evidence>
<dbReference type="AlphaFoldDB" id="D2JLI4"/>
<organism evidence="1">
    <name type="scientific">Staphylococcus aureus</name>
    <dbReference type="NCBI Taxonomy" id="1280"/>
    <lineage>
        <taxon>Bacteria</taxon>
        <taxon>Bacillati</taxon>
        <taxon>Bacillota</taxon>
        <taxon>Bacilli</taxon>
        <taxon>Bacillales</taxon>
        <taxon>Staphylococcaceae</taxon>
        <taxon>Staphylococcus</taxon>
    </lineage>
</organism>
<keyword evidence="1" id="KW-0614">Plasmid</keyword>
<reference evidence="2 3" key="3">
    <citation type="submission" date="2018-06" db="EMBL/GenBank/DDBJ databases">
        <authorList>
            <consortium name="Pathogen Informatics"/>
            <person name="Doyle S."/>
        </authorList>
    </citation>
    <scope>NUCLEOTIDE SEQUENCE [LARGE SCALE GENOMIC DNA]</scope>
    <source>
        <strain evidence="2 3">EOE047</strain>
    </source>
</reference>
<protein>
    <submittedName>
        <fullName evidence="1">Uncharacterized protein</fullName>
    </submittedName>
</protein>
<dbReference type="Proteomes" id="UP000249918">
    <property type="component" value="Unassembled WGS sequence"/>
</dbReference>
<dbReference type="EMBL" id="GQ915272">
    <property type="protein sequence ID" value="ADA81195.1"/>
    <property type="molecule type" value="Genomic_DNA"/>
</dbReference>